<dbReference type="EMBL" id="CAJVQC010101205">
    <property type="protein sequence ID" value="CAG8831333.1"/>
    <property type="molecule type" value="Genomic_DNA"/>
</dbReference>
<proteinExistence type="predicted"/>
<protein>
    <submittedName>
        <fullName evidence="1">24455_t:CDS:1</fullName>
    </submittedName>
</protein>
<dbReference type="Proteomes" id="UP000789920">
    <property type="component" value="Unassembled WGS sequence"/>
</dbReference>
<evidence type="ECO:0000313" key="1">
    <source>
        <dbReference type="EMBL" id="CAG8831333.1"/>
    </source>
</evidence>
<comment type="caution">
    <text evidence="1">The sequence shown here is derived from an EMBL/GenBank/DDBJ whole genome shotgun (WGS) entry which is preliminary data.</text>
</comment>
<feature type="non-terminal residue" evidence="1">
    <location>
        <position position="70"/>
    </location>
</feature>
<evidence type="ECO:0000313" key="2">
    <source>
        <dbReference type="Proteomes" id="UP000789920"/>
    </source>
</evidence>
<organism evidence="1 2">
    <name type="scientific">Racocetra persica</name>
    <dbReference type="NCBI Taxonomy" id="160502"/>
    <lineage>
        <taxon>Eukaryota</taxon>
        <taxon>Fungi</taxon>
        <taxon>Fungi incertae sedis</taxon>
        <taxon>Mucoromycota</taxon>
        <taxon>Glomeromycotina</taxon>
        <taxon>Glomeromycetes</taxon>
        <taxon>Diversisporales</taxon>
        <taxon>Gigasporaceae</taxon>
        <taxon>Racocetra</taxon>
    </lineage>
</organism>
<gene>
    <name evidence="1" type="ORF">RPERSI_LOCUS28106</name>
</gene>
<feature type="non-terminal residue" evidence="1">
    <location>
        <position position="1"/>
    </location>
</feature>
<name>A0ACA9S877_9GLOM</name>
<accession>A0ACA9S877</accession>
<reference evidence="1" key="1">
    <citation type="submission" date="2021-06" db="EMBL/GenBank/DDBJ databases">
        <authorList>
            <person name="Kallberg Y."/>
            <person name="Tangrot J."/>
            <person name="Rosling A."/>
        </authorList>
    </citation>
    <scope>NUCLEOTIDE SEQUENCE</scope>
    <source>
        <strain evidence="1">MA461A</strain>
    </source>
</reference>
<sequence>MVDQKEEDEKIDQELKEISHLGDQCEKLAQDVNIIKANIKANNNVNKSECEVYVNKITENDLMDPIFRKD</sequence>
<keyword evidence="2" id="KW-1185">Reference proteome</keyword>